<evidence type="ECO:0000256" key="1">
    <source>
        <dbReference type="SAM" id="MobiDB-lite"/>
    </source>
</evidence>
<reference evidence="2 3" key="1">
    <citation type="submission" date="2018-06" db="EMBL/GenBank/DDBJ databases">
        <title>Streptomyces reniochalinae sp. nov. and Streptomyces diacarnus sp. nov. from marine sponges.</title>
        <authorList>
            <person name="Li L."/>
        </authorList>
    </citation>
    <scope>NUCLEOTIDE SEQUENCE [LARGE SCALE GENOMIC DNA]</scope>
    <source>
        <strain evidence="2 3">LHW51701</strain>
    </source>
</reference>
<organism evidence="2 3">
    <name type="scientific">Streptomyces diacarni</name>
    <dbReference type="NCBI Taxonomy" id="2800381"/>
    <lineage>
        <taxon>Bacteria</taxon>
        <taxon>Bacillati</taxon>
        <taxon>Actinomycetota</taxon>
        <taxon>Actinomycetes</taxon>
        <taxon>Kitasatosporales</taxon>
        <taxon>Streptomycetaceae</taxon>
        <taxon>Streptomyces</taxon>
    </lineage>
</organism>
<comment type="caution">
    <text evidence="2">The sequence shown here is derived from an EMBL/GenBank/DDBJ whole genome shotgun (WGS) entry which is preliminary data.</text>
</comment>
<keyword evidence="3" id="KW-1185">Reference proteome</keyword>
<evidence type="ECO:0000313" key="2">
    <source>
        <dbReference type="EMBL" id="RCG20483.1"/>
    </source>
</evidence>
<proteinExistence type="predicted"/>
<feature type="region of interest" description="Disordered" evidence="1">
    <location>
        <begin position="73"/>
        <end position="148"/>
    </location>
</feature>
<sequence length="324" mass="32755">MSGAQRRADSGTGQQQPDDGGTDPGGGRAERPPAQRGTSAGVPGASEEVREGARRGRRRLLLATALFATLILPKVVSPPGSADGAAARPSPSASSVPAYPTPRPDDSATTAPSPSRLGPTPGSALPTPPGATGPEAGPGGDSDSPAADFRSVRAGQCLTVHGNGSGWSRPAPTEATRVPCGDDRAFTRVTAVHAAGHGGDTETSCPTGNGRAAWTHGGTTLCVTRQFRTDQCLLAESDHGRLRAALMSAPACSSQPPTGGDSGSGEDGGGGNGPPSRYDRLLTITGVYDRATPCREGDSGTHPRYWSWKVDGGSRTLCAADATE</sequence>
<feature type="compositionally biased region" description="Low complexity" evidence="1">
    <location>
        <begin position="77"/>
        <end position="98"/>
    </location>
</feature>
<name>A0A367ER87_9ACTN</name>
<gene>
    <name evidence="2" type="ORF">DTL70_19335</name>
</gene>
<feature type="region of interest" description="Disordered" evidence="1">
    <location>
        <begin position="1"/>
        <end position="55"/>
    </location>
</feature>
<dbReference type="AlphaFoldDB" id="A0A367ER87"/>
<protein>
    <submittedName>
        <fullName evidence="2">Uncharacterized protein</fullName>
    </submittedName>
</protein>
<feature type="region of interest" description="Disordered" evidence="1">
    <location>
        <begin position="249"/>
        <end position="279"/>
    </location>
</feature>
<evidence type="ECO:0000313" key="3">
    <source>
        <dbReference type="Proteomes" id="UP000252914"/>
    </source>
</evidence>
<accession>A0A367ER87</accession>
<dbReference type="RefSeq" id="WP_114023253.1">
    <property type="nucleotide sequence ID" value="NZ_QOIN01000047.1"/>
</dbReference>
<feature type="compositionally biased region" description="Gly residues" evidence="1">
    <location>
        <begin position="260"/>
        <end position="273"/>
    </location>
</feature>
<dbReference type="Proteomes" id="UP000252914">
    <property type="component" value="Unassembled WGS sequence"/>
</dbReference>
<dbReference type="EMBL" id="QOIN01000047">
    <property type="protein sequence ID" value="RCG20483.1"/>
    <property type="molecule type" value="Genomic_DNA"/>
</dbReference>